<feature type="transmembrane region" description="Helical" evidence="6">
    <location>
        <begin position="424"/>
        <end position="443"/>
    </location>
</feature>
<dbReference type="InterPro" id="IPR020846">
    <property type="entry name" value="MFS_dom"/>
</dbReference>
<dbReference type="InterPro" id="IPR011701">
    <property type="entry name" value="MFS"/>
</dbReference>
<dbReference type="PANTHER" id="PTHR12778">
    <property type="entry name" value="SOLUTE CARRIER FAMILY 33 ACETYL-COA TRANSPORTER -RELATED"/>
    <property type="match status" value="1"/>
</dbReference>
<keyword evidence="5 6" id="KW-0472">Membrane</keyword>
<comment type="subcellular location">
    <subcellularLocation>
        <location evidence="1">Membrane</location>
        <topology evidence="1">Multi-pass membrane protein</topology>
    </subcellularLocation>
</comment>
<dbReference type="RefSeq" id="WP_305169522.1">
    <property type="nucleotide sequence ID" value="NZ_JAUUUU010000001.1"/>
</dbReference>
<dbReference type="Pfam" id="PF07690">
    <property type="entry name" value="MFS_1"/>
    <property type="match status" value="1"/>
</dbReference>
<dbReference type="Proteomes" id="UP001178354">
    <property type="component" value="Unassembled WGS sequence"/>
</dbReference>
<feature type="domain" description="Major facilitator superfamily (MFS) profile" evidence="7">
    <location>
        <begin position="25"/>
        <end position="447"/>
    </location>
</feature>
<keyword evidence="4 6" id="KW-1133">Transmembrane helix</keyword>
<proteinExistence type="predicted"/>
<sequence length="461" mass="50422">MASKQGVEQGVVSWSEAVRVYTRPQVITMLFLGFAAGLPLLLVFSTLTAWLRDVDISRSTIGFFGWIGITYSIKVIWAPVVDRLKLPLLTRSLGQRRSWMLVGQFGVMAGLVAMVLSDPQVSLVSIALSALLVAFSSSTQDIAIDAFRIESAVDEYQGAMSASYIFGYRLAMLVAGAGALYIADWSSWDVSYLVMALLMLVGVVTVLLVSEPERHVPDTTEAMELSLKHQLHADQPGRWRRLEAWFVGAVVAPFVEFFRRNGSWALLILAFIGLYRLSDITMGIMANPFYLDLGFTKKEIADIGKVFGFFMTLAGSFLGGLFVVRYGIFRPLLAGAIMVALTNLLFVQLAMVGSDLVWLAVAISGDNLSGGFANAAFVAYLSSMTNRAYTATQYALFSSLMTLPGKFLSGFSGVIVDASNYEVFFSYAAVMGTPAILLSWLLWRHSLAQSRQPNSLKSTLP</sequence>
<name>A0AAW8B389_9GAMM</name>
<dbReference type="PROSITE" id="PS50850">
    <property type="entry name" value="MFS"/>
    <property type="match status" value="1"/>
</dbReference>
<evidence type="ECO:0000256" key="3">
    <source>
        <dbReference type="ARBA" id="ARBA00022692"/>
    </source>
</evidence>
<dbReference type="PANTHER" id="PTHR12778:SF10">
    <property type="entry name" value="MAJOR FACILITATOR SUPERFAMILY DOMAIN-CONTAINING PROTEIN 3"/>
    <property type="match status" value="1"/>
</dbReference>
<keyword evidence="3 6" id="KW-0812">Transmembrane</keyword>
<dbReference type="EMBL" id="JAUUUU010000001">
    <property type="protein sequence ID" value="MDP1520009.1"/>
    <property type="molecule type" value="Genomic_DNA"/>
</dbReference>
<organism evidence="8 9">
    <name type="scientific">Porticoccus litoralis</name>
    <dbReference type="NCBI Taxonomy" id="434086"/>
    <lineage>
        <taxon>Bacteria</taxon>
        <taxon>Pseudomonadati</taxon>
        <taxon>Pseudomonadota</taxon>
        <taxon>Gammaproteobacteria</taxon>
        <taxon>Cellvibrionales</taxon>
        <taxon>Porticoccaceae</taxon>
        <taxon>Porticoccus</taxon>
    </lineage>
</organism>
<dbReference type="Gene3D" id="1.20.1250.20">
    <property type="entry name" value="MFS general substrate transporter like domains"/>
    <property type="match status" value="2"/>
</dbReference>
<evidence type="ECO:0000256" key="4">
    <source>
        <dbReference type="ARBA" id="ARBA00022989"/>
    </source>
</evidence>
<reference evidence="8" key="1">
    <citation type="journal article" date="2010" name="Int. J. Syst. Evol. Microbiol.">
        <title>Porticoccus litoralis gen. nov., sp. nov., a gammaproteobacterium isolated from the Yellow Sea.</title>
        <authorList>
            <person name="Oh H.M."/>
            <person name="Kim H."/>
            <person name="Kim K.M."/>
            <person name="Min G.S."/>
            <person name="Cho J.C."/>
        </authorList>
    </citation>
    <scope>NUCLEOTIDE SEQUENCE</scope>
    <source>
        <strain evidence="8">DSM 25064</strain>
    </source>
</reference>
<accession>A0AAW8B389</accession>
<evidence type="ECO:0000256" key="1">
    <source>
        <dbReference type="ARBA" id="ARBA00004141"/>
    </source>
</evidence>
<dbReference type="InterPro" id="IPR036259">
    <property type="entry name" value="MFS_trans_sf"/>
</dbReference>
<feature type="transmembrane region" description="Helical" evidence="6">
    <location>
        <begin position="357"/>
        <end position="382"/>
    </location>
</feature>
<dbReference type="InterPro" id="IPR004752">
    <property type="entry name" value="AmpG_permease/AT-1"/>
</dbReference>
<feature type="transmembrane region" description="Helical" evidence="6">
    <location>
        <begin position="123"/>
        <end position="144"/>
    </location>
</feature>
<dbReference type="CDD" id="cd17486">
    <property type="entry name" value="MFS_AmpG_like"/>
    <property type="match status" value="1"/>
</dbReference>
<feature type="transmembrane region" description="Helical" evidence="6">
    <location>
        <begin position="29"/>
        <end position="50"/>
    </location>
</feature>
<feature type="transmembrane region" description="Helical" evidence="6">
    <location>
        <begin position="264"/>
        <end position="286"/>
    </location>
</feature>
<keyword evidence="9" id="KW-1185">Reference proteome</keyword>
<protein>
    <submittedName>
        <fullName evidence="8">AmpG family muropeptide MFS transporter</fullName>
    </submittedName>
</protein>
<evidence type="ECO:0000256" key="2">
    <source>
        <dbReference type="ARBA" id="ARBA00022448"/>
    </source>
</evidence>
<evidence type="ECO:0000256" key="5">
    <source>
        <dbReference type="ARBA" id="ARBA00023136"/>
    </source>
</evidence>
<feature type="transmembrane region" description="Helical" evidence="6">
    <location>
        <begin position="98"/>
        <end position="117"/>
    </location>
</feature>
<dbReference type="GO" id="GO:0022857">
    <property type="term" value="F:transmembrane transporter activity"/>
    <property type="evidence" value="ECO:0007669"/>
    <property type="project" value="InterPro"/>
</dbReference>
<feature type="transmembrane region" description="Helical" evidence="6">
    <location>
        <begin position="394"/>
        <end position="418"/>
    </location>
</feature>
<dbReference type="GO" id="GO:0016020">
    <property type="term" value="C:membrane"/>
    <property type="evidence" value="ECO:0007669"/>
    <property type="project" value="UniProtKB-SubCell"/>
</dbReference>
<feature type="transmembrane region" description="Helical" evidence="6">
    <location>
        <begin position="190"/>
        <end position="209"/>
    </location>
</feature>
<dbReference type="AlphaFoldDB" id="A0AAW8B389"/>
<reference evidence="8" key="2">
    <citation type="submission" date="2023-08" db="EMBL/GenBank/DDBJ databases">
        <authorList>
            <person name="Luo J."/>
        </authorList>
    </citation>
    <scope>NUCLEOTIDE SEQUENCE</scope>
    <source>
        <strain evidence="8">DSM 25064</strain>
    </source>
</reference>
<gene>
    <name evidence="8" type="ORF">Q8A57_03415</name>
</gene>
<evidence type="ECO:0000313" key="9">
    <source>
        <dbReference type="Proteomes" id="UP001178354"/>
    </source>
</evidence>
<feature type="transmembrane region" description="Helical" evidence="6">
    <location>
        <begin position="331"/>
        <end position="351"/>
    </location>
</feature>
<evidence type="ECO:0000259" key="7">
    <source>
        <dbReference type="PROSITE" id="PS50850"/>
    </source>
</evidence>
<dbReference type="SUPFAM" id="SSF103473">
    <property type="entry name" value="MFS general substrate transporter"/>
    <property type="match status" value="1"/>
</dbReference>
<feature type="transmembrane region" description="Helical" evidence="6">
    <location>
        <begin position="306"/>
        <end position="324"/>
    </location>
</feature>
<keyword evidence="2" id="KW-0813">Transport</keyword>
<evidence type="ECO:0000313" key="8">
    <source>
        <dbReference type="EMBL" id="MDP1520009.1"/>
    </source>
</evidence>
<feature type="transmembrane region" description="Helical" evidence="6">
    <location>
        <begin position="165"/>
        <end position="184"/>
    </location>
</feature>
<feature type="transmembrane region" description="Helical" evidence="6">
    <location>
        <begin position="56"/>
        <end position="77"/>
    </location>
</feature>
<comment type="caution">
    <text evidence="8">The sequence shown here is derived from an EMBL/GenBank/DDBJ whole genome shotgun (WGS) entry which is preliminary data.</text>
</comment>
<dbReference type="NCBIfam" id="TIGR00901">
    <property type="entry name" value="2A0125"/>
    <property type="match status" value="1"/>
</dbReference>
<evidence type="ECO:0000256" key="6">
    <source>
        <dbReference type="SAM" id="Phobius"/>
    </source>
</evidence>